<dbReference type="RefSeq" id="WP_164362238.1">
    <property type="nucleotide sequence ID" value="NZ_CP066776.1"/>
</dbReference>
<dbReference type="InterPro" id="IPR045584">
    <property type="entry name" value="Pilin-like"/>
</dbReference>
<evidence type="ECO:0000313" key="2">
    <source>
        <dbReference type="Proteomes" id="UP000475117"/>
    </source>
</evidence>
<dbReference type="SUPFAM" id="SSF54523">
    <property type="entry name" value="Pili subunits"/>
    <property type="match status" value="1"/>
</dbReference>
<organism evidence="1 2">
    <name type="scientific">Sulfuriroseicoccus oceanibius</name>
    <dbReference type="NCBI Taxonomy" id="2707525"/>
    <lineage>
        <taxon>Bacteria</taxon>
        <taxon>Pseudomonadati</taxon>
        <taxon>Verrucomicrobiota</taxon>
        <taxon>Verrucomicrobiia</taxon>
        <taxon>Verrucomicrobiales</taxon>
        <taxon>Verrucomicrobiaceae</taxon>
        <taxon>Sulfuriroseicoccus</taxon>
    </lineage>
</organism>
<keyword evidence="2" id="KW-1185">Reference proteome</keyword>
<evidence type="ECO:0000313" key="1">
    <source>
        <dbReference type="EMBL" id="QQL44297.1"/>
    </source>
</evidence>
<dbReference type="PROSITE" id="PS00409">
    <property type="entry name" value="PROKAR_NTER_METHYL"/>
    <property type="match status" value="1"/>
</dbReference>
<sequence>MMIAASPECVRTSRRAAARGSAGFTLIEMLVVISIIAILLAVGAGVMKSGTESSSVRVSGDQVRGLVSQARAAAVGRGTEARLLIANLESDEERYLRMAMVVVAKPDPTNKDQWVWEPLGEPSTFPGGVAYLKPSAFTEGSSSKVYDRVATSWNKTGGGVSAQSPYFGKALEEYSDIGAWISLAFDGNGRVVSETPLNENPILVVNLARGQGNGLFVPTPNVKYAEGVMVVRSNGQPVRLELAYEQAELTGGKN</sequence>
<dbReference type="KEGG" id="soa:G3M56_010410"/>
<protein>
    <submittedName>
        <fullName evidence="1">Prepilin-type N-terminal cleavage/methylation domain-containing protein</fullName>
    </submittedName>
</protein>
<dbReference type="EMBL" id="CP066776">
    <property type="protein sequence ID" value="QQL44297.1"/>
    <property type="molecule type" value="Genomic_DNA"/>
</dbReference>
<dbReference type="Gene3D" id="3.30.700.10">
    <property type="entry name" value="Glycoprotein, Type 4 Pilin"/>
    <property type="match status" value="1"/>
</dbReference>
<name>A0A6B3L2T7_9BACT</name>
<accession>A0A6B3L2T7</accession>
<reference evidence="1 2" key="1">
    <citation type="submission" date="2020-12" db="EMBL/GenBank/DDBJ databases">
        <title>Sulforoseuscoccus oceanibium gen. nov., sp. nov., a representative of the phylum Verrucomicrobia with special cytoplasmic membrane, and proposal of Sulforoseuscoccusaceae fam. nov.</title>
        <authorList>
            <person name="Xi F."/>
        </authorList>
    </citation>
    <scope>NUCLEOTIDE SEQUENCE [LARGE SCALE GENOMIC DNA]</scope>
    <source>
        <strain evidence="1 2">T37</strain>
    </source>
</reference>
<dbReference type="InterPro" id="IPR012902">
    <property type="entry name" value="N_methyl_site"/>
</dbReference>
<dbReference type="AlphaFoldDB" id="A0A6B3L2T7"/>
<dbReference type="Proteomes" id="UP000475117">
    <property type="component" value="Chromosome"/>
</dbReference>
<dbReference type="Pfam" id="PF07963">
    <property type="entry name" value="N_methyl"/>
    <property type="match status" value="1"/>
</dbReference>
<gene>
    <name evidence="1" type="ORF">G3M56_010410</name>
</gene>
<proteinExistence type="predicted"/>
<dbReference type="NCBIfam" id="TIGR02532">
    <property type="entry name" value="IV_pilin_GFxxxE"/>
    <property type="match status" value="1"/>
</dbReference>